<evidence type="ECO:0000256" key="2">
    <source>
        <dbReference type="ARBA" id="ARBA00023136"/>
    </source>
</evidence>
<keyword evidence="6" id="KW-0675">Receptor</keyword>
<dbReference type="PANTHER" id="PTHR40980:SF4">
    <property type="entry name" value="TONB-DEPENDENT RECEPTOR-LIKE BETA-BARREL DOMAIN-CONTAINING PROTEIN"/>
    <property type="match status" value="1"/>
</dbReference>
<dbReference type="Gene3D" id="2.60.40.1120">
    <property type="entry name" value="Carboxypeptidase-like, regulatory domain"/>
    <property type="match status" value="1"/>
</dbReference>
<evidence type="ECO:0000256" key="1">
    <source>
        <dbReference type="ARBA" id="ARBA00004442"/>
    </source>
</evidence>
<reference evidence="6 7" key="1">
    <citation type="submission" date="2019-09" db="EMBL/GenBank/DDBJ databases">
        <title>Genome sequence and assembly of Taibaiella sp.</title>
        <authorList>
            <person name="Chhetri G."/>
        </authorList>
    </citation>
    <scope>NUCLEOTIDE SEQUENCE [LARGE SCALE GENOMIC DNA]</scope>
    <source>
        <strain evidence="6 7">KVB11</strain>
    </source>
</reference>
<sequence length="820" mass="90427">MSNQMKPLSIVALLLFATFICNAQFRISGKVLDLNTGKPVDYATISISEQVTNKIIDGTTTDSSGLFTITGLPKGVFKIAASFLGYNTTQLDSVFLPDGNKTNITLPVIYLKSNSRELTEVTITGAAPVVENRIDKIVYNTANDVTAQGGVALDVLKKVPQVSVDADGNVELQGSSGIRFLINGKPSSIFGNSLADALSSIPASQIKSIEAITSPGAKYDAQGTGGIINIILKDNKAKGVNGNVNLSAGTRTENASVNLNMRSGNFGMNAFFSGNATLKSKSPGLQDRKSYNPSDGTTTRLIQDNYNDIKRNGYQSGFGFDWNVSKADIVTGSFEYSNFSNNRSGLTQQQETVTDNLSNTVSDVQSLRNSGSSMSSHSLDWSLDYKHKFRREGEEIDFNYNSSFGRPVLQYSQDQTMEGALNPFTGTSSYNTGTDNQTNISADYVRPIGKKATFEAGVKSNFQHINSLSNVSVLSPSNGEYVDDYLQSYGLDYKMNVYAGYVAASFSMFDFMDIKAGMRIEHTDVMLDYNNTHIPSYNTYFPSVLLSHNINDKQSVKFAYAHRIERPEYDELNPFLNLSDPYNITTGNPLLKPEIGDNMELGYSRSFDNGANFYLALSERINSNDIKPYTAFYPDFEVGDSVYQNVSITNKRNIGTEYNSGLILSGSTPVVKGLNLRGNLMLFHRHIVNTLDESITNSLSLRLNMNVSYEITDGFIAEAFGNYRSPFNSVQGKSPQMLTYTFAVRKQLWHKNASLGITATNIFSNYINQVTTVTTDTYDSYSLRQIPMRSVGLTFTYKFGKLEFNKDKHKDGYPDMPSDN</sequence>
<comment type="subcellular location">
    <subcellularLocation>
        <location evidence="1">Cell outer membrane</location>
    </subcellularLocation>
</comment>
<dbReference type="GO" id="GO:0009279">
    <property type="term" value="C:cell outer membrane"/>
    <property type="evidence" value="ECO:0007669"/>
    <property type="project" value="UniProtKB-SubCell"/>
</dbReference>
<comment type="caution">
    <text evidence="6">The sequence shown here is derived from an EMBL/GenBank/DDBJ whole genome shotgun (WGS) entry which is preliminary data.</text>
</comment>
<dbReference type="InterPro" id="IPR008969">
    <property type="entry name" value="CarboxyPept-like_regulatory"/>
</dbReference>
<dbReference type="EMBL" id="VWSH01000002">
    <property type="protein sequence ID" value="KAA5534522.1"/>
    <property type="molecule type" value="Genomic_DNA"/>
</dbReference>
<keyword evidence="7" id="KW-1185">Reference proteome</keyword>
<dbReference type="PANTHER" id="PTHR40980">
    <property type="entry name" value="PLUG DOMAIN-CONTAINING PROTEIN"/>
    <property type="match status" value="1"/>
</dbReference>
<dbReference type="SUPFAM" id="SSF56935">
    <property type="entry name" value="Porins"/>
    <property type="match status" value="1"/>
</dbReference>
<evidence type="ECO:0000313" key="6">
    <source>
        <dbReference type="EMBL" id="KAA5534522.1"/>
    </source>
</evidence>
<evidence type="ECO:0000256" key="3">
    <source>
        <dbReference type="ARBA" id="ARBA00023237"/>
    </source>
</evidence>
<dbReference type="InterPro" id="IPR037066">
    <property type="entry name" value="Plug_dom_sf"/>
</dbReference>
<keyword evidence="3" id="KW-0998">Cell outer membrane</keyword>
<dbReference type="InterPro" id="IPR041700">
    <property type="entry name" value="OMP_b-brl_3"/>
</dbReference>
<dbReference type="Pfam" id="PF13620">
    <property type="entry name" value="CarboxypepD_reg"/>
    <property type="match status" value="1"/>
</dbReference>
<protein>
    <submittedName>
        <fullName evidence="6">TonB-dependent receptor</fullName>
    </submittedName>
</protein>
<evidence type="ECO:0000256" key="4">
    <source>
        <dbReference type="SAM" id="SignalP"/>
    </source>
</evidence>
<proteinExistence type="predicted"/>
<dbReference type="Proteomes" id="UP000323632">
    <property type="component" value="Unassembled WGS sequence"/>
</dbReference>
<accession>A0A5M6CKL9</accession>
<keyword evidence="4" id="KW-0732">Signal</keyword>
<evidence type="ECO:0000313" key="7">
    <source>
        <dbReference type="Proteomes" id="UP000323632"/>
    </source>
</evidence>
<feature type="chain" id="PRO_5024415373" evidence="4">
    <location>
        <begin position="24"/>
        <end position="820"/>
    </location>
</feature>
<dbReference type="SUPFAM" id="SSF49464">
    <property type="entry name" value="Carboxypeptidase regulatory domain-like"/>
    <property type="match status" value="1"/>
</dbReference>
<dbReference type="Pfam" id="PF14905">
    <property type="entry name" value="OMP_b-brl_3"/>
    <property type="match status" value="1"/>
</dbReference>
<feature type="domain" description="Outer membrane protein beta-barrel" evidence="5">
    <location>
        <begin position="387"/>
        <end position="797"/>
    </location>
</feature>
<dbReference type="Gene3D" id="2.170.130.10">
    <property type="entry name" value="TonB-dependent receptor, plug domain"/>
    <property type="match status" value="1"/>
</dbReference>
<evidence type="ECO:0000259" key="5">
    <source>
        <dbReference type="Pfam" id="PF14905"/>
    </source>
</evidence>
<dbReference type="Gene3D" id="2.40.170.20">
    <property type="entry name" value="TonB-dependent receptor, beta-barrel domain"/>
    <property type="match status" value="1"/>
</dbReference>
<name>A0A5M6CKL9_9BACT</name>
<organism evidence="6 7">
    <name type="scientific">Taibaiella lutea</name>
    <dbReference type="NCBI Taxonomy" id="2608001"/>
    <lineage>
        <taxon>Bacteria</taxon>
        <taxon>Pseudomonadati</taxon>
        <taxon>Bacteroidota</taxon>
        <taxon>Chitinophagia</taxon>
        <taxon>Chitinophagales</taxon>
        <taxon>Chitinophagaceae</taxon>
        <taxon>Taibaiella</taxon>
    </lineage>
</organism>
<dbReference type="AlphaFoldDB" id="A0A5M6CKL9"/>
<dbReference type="InterPro" id="IPR036942">
    <property type="entry name" value="Beta-barrel_TonB_sf"/>
</dbReference>
<gene>
    <name evidence="6" type="ORF">F0919_07835</name>
</gene>
<keyword evidence="2" id="KW-0472">Membrane</keyword>
<feature type="signal peptide" evidence="4">
    <location>
        <begin position="1"/>
        <end position="23"/>
    </location>
</feature>